<evidence type="ECO:0000256" key="7">
    <source>
        <dbReference type="ARBA" id="ARBA00042918"/>
    </source>
</evidence>
<comment type="caution">
    <text evidence="9">The sequence shown here is derived from an EMBL/GenBank/DDBJ whole genome shotgun (WGS) entry which is preliminary data.</text>
</comment>
<comment type="subunit">
    <text evidence="3">P1 and P2 exist as dimers at the large ribosomal subunit.</text>
</comment>
<dbReference type="EMBL" id="MU865148">
    <property type="protein sequence ID" value="KAK4456951.1"/>
    <property type="molecule type" value="Genomic_DNA"/>
</dbReference>
<evidence type="ECO:0000256" key="6">
    <source>
        <dbReference type="ARBA" id="ARBA00041116"/>
    </source>
</evidence>
<dbReference type="GO" id="GO:0002181">
    <property type="term" value="P:cytoplasmic translation"/>
    <property type="evidence" value="ECO:0007669"/>
    <property type="project" value="TreeGrafter"/>
</dbReference>
<evidence type="ECO:0000256" key="4">
    <source>
        <dbReference type="ARBA" id="ARBA00022980"/>
    </source>
</evidence>
<evidence type="ECO:0000313" key="9">
    <source>
        <dbReference type="EMBL" id="KAK4456951.1"/>
    </source>
</evidence>
<reference evidence="9" key="2">
    <citation type="submission" date="2023-06" db="EMBL/GenBank/DDBJ databases">
        <authorList>
            <consortium name="Lawrence Berkeley National Laboratory"/>
            <person name="Mondo S.J."/>
            <person name="Hensen N."/>
            <person name="Bonometti L."/>
            <person name="Westerberg I."/>
            <person name="Brannstrom I.O."/>
            <person name="Guillou S."/>
            <person name="Cros-Aarteil S."/>
            <person name="Calhoun S."/>
            <person name="Haridas S."/>
            <person name="Kuo A."/>
            <person name="Pangilinan J."/>
            <person name="Riley R."/>
            <person name="Labutti K."/>
            <person name="Andreopoulos B."/>
            <person name="Lipzen A."/>
            <person name="Chen C."/>
            <person name="Yanf M."/>
            <person name="Daum C."/>
            <person name="Ng V."/>
            <person name="Clum A."/>
            <person name="Steindorff A."/>
            <person name="Ohm R."/>
            <person name="Martin F."/>
            <person name="Silar P."/>
            <person name="Natvig D."/>
            <person name="Lalanne C."/>
            <person name="Gautier V."/>
            <person name="Ament-Velasquez S.L."/>
            <person name="Kruys A."/>
            <person name="Hutchinson M.I."/>
            <person name="Powell A.J."/>
            <person name="Barry K."/>
            <person name="Miller A.N."/>
            <person name="Grigoriev I.V."/>
            <person name="Debuchy R."/>
            <person name="Gladieux P."/>
            <person name="Thoren M.H."/>
            <person name="Johannesson H."/>
        </authorList>
    </citation>
    <scope>NUCLEOTIDE SEQUENCE</scope>
    <source>
        <strain evidence="9">PSN324</strain>
    </source>
</reference>
<dbReference type="Pfam" id="PF00428">
    <property type="entry name" value="Ribosomal_60s"/>
    <property type="match status" value="1"/>
</dbReference>
<accession>A0AAV9HCZ0</accession>
<gene>
    <name evidence="9" type="ORF">QBC42DRAFT_48877</name>
</gene>
<sequence>MSTAELATSYAALILADDGVEITADKIQTLIKAAKVDEVEPIWASLFAKALEGKDVKDLLSNVGSGGAAAGPAAGGAAAAAGGAAEEAKEEEKVEEKEESDEDMGFGLFD</sequence>
<feature type="compositionally biased region" description="Low complexity" evidence="8">
    <location>
        <begin position="70"/>
        <end position="85"/>
    </location>
</feature>
<dbReference type="GO" id="GO:0022625">
    <property type="term" value="C:cytosolic large ribosomal subunit"/>
    <property type="evidence" value="ECO:0007669"/>
    <property type="project" value="TreeGrafter"/>
</dbReference>
<evidence type="ECO:0000256" key="8">
    <source>
        <dbReference type="SAM" id="MobiDB-lite"/>
    </source>
</evidence>
<keyword evidence="10" id="KW-1185">Reference proteome</keyword>
<dbReference type="HAMAP" id="MF_01478">
    <property type="entry name" value="Ribosomal_L12_arch"/>
    <property type="match status" value="1"/>
</dbReference>
<dbReference type="GO" id="GO:0030295">
    <property type="term" value="F:protein kinase activator activity"/>
    <property type="evidence" value="ECO:0007669"/>
    <property type="project" value="TreeGrafter"/>
</dbReference>
<evidence type="ECO:0000256" key="5">
    <source>
        <dbReference type="ARBA" id="ARBA00023274"/>
    </source>
</evidence>
<evidence type="ECO:0000313" key="10">
    <source>
        <dbReference type="Proteomes" id="UP001321749"/>
    </source>
</evidence>
<evidence type="ECO:0000256" key="3">
    <source>
        <dbReference type="ARBA" id="ARBA00011266"/>
    </source>
</evidence>
<dbReference type="Gene3D" id="1.10.10.1410">
    <property type="match status" value="1"/>
</dbReference>
<comment type="function">
    <text evidence="1">Plays an important role in the elongation step of protein synthesis.</text>
</comment>
<dbReference type="GO" id="GO:0003735">
    <property type="term" value="F:structural constituent of ribosome"/>
    <property type="evidence" value="ECO:0007669"/>
    <property type="project" value="InterPro"/>
</dbReference>
<comment type="similarity">
    <text evidence="2">Belongs to the eukaryotic ribosomal protein P1/P2 family.</text>
</comment>
<dbReference type="GO" id="GO:0006414">
    <property type="term" value="P:translational elongation"/>
    <property type="evidence" value="ECO:0007669"/>
    <property type="project" value="InterPro"/>
</dbReference>
<organism evidence="9 10">
    <name type="scientific">Cladorrhinum samala</name>
    <dbReference type="NCBI Taxonomy" id="585594"/>
    <lineage>
        <taxon>Eukaryota</taxon>
        <taxon>Fungi</taxon>
        <taxon>Dikarya</taxon>
        <taxon>Ascomycota</taxon>
        <taxon>Pezizomycotina</taxon>
        <taxon>Sordariomycetes</taxon>
        <taxon>Sordariomycetidae</taxon>
        <taxon>Sordariales</taxon>
        <taxon>Podosporaceae</taxon>
        <taxon>Cladorrhinum</taxon>
    </lineage>
</organism>
<feature type="region of interest" description="Disordered" evidence="8">
    <location>
        <begin position="66"/>
        <end position="110"/>
    </location>
</feature>
<dbReference type="PANTHER" id="PTHR45696">
    <property type="entry name" value="60S ACIDIC RIBOSOMAL PROTEIN P1"/>
    <property type="match status" value="1"/>
</dbReference>
<keyword evidence="5" id="KW-0687">Ribonucleoprotein</keyword>
<feature type="compositionally biased region" description="Basic and acidic residues" evidence="8">
    <location>
        <begin position="86"/>
        <end position="96"/>
    </location>
</feature>
<dbReference type="CDD" id="cd05831">
    <property type="entry name" value="Ribosomal_P1"/>
    <property type="match status" value="1"/>
</dbReference>
<dbReference type="InterPro" id="IPR038716">
    <property type="entry name" value="P1/P2_N_sf"/>
</dbReference>
<evidence type="ECO:0000256" key="1">
    <source>
        <dbReference type="ARBA" id="ARBA00003362"/>
    </source>
</evidence>
<dbReference type="PANTHER" id="PTHR45696:SF10">
    <property type="entry name" value="LARGE RIBOSOMAL SUBUNIT PROTEIN P1"/>
    <property type="match status" value="1"/>
</dbReference>
<evidence type="ECO:0000256" key="2">
    <source>
        <dbReference type="ARBA" id="ARBA00005436"/>
    </source>
</evidence>
<dbReference type="InterPro" id="IPR027534">
    <property type="entry name" value="Ribosomal_P1/P2"/>
</dbReference>
<name>A0AAV9HCZ0_9PEZI</name>
<dbReference type="Proteomes" id="UP001321749">
    <property type="component" value="Unassembled WGS sequence"/>
</dbReference>
<reference evidence="9" key="1">
    <citation type="journal article" date="2023" name="Mol. Phylogenet. Evol.">
        <title>Genome-scale phylogeny and comparative genomics of the fungal order Sordariales.</title>
        <authorList>
            <person name="Hensen N."/>
            <person name="Bonometti L."/>
            <person name="Westerberg I."/>
            <person name="Brannstrom I.O."/>
            <person name="Guillou S."/>
            <person name="Cros-Aarteil S."/>
            <person name="Calhoun S."/>
            <person name="Haridas S."/>
            <person name="Kuo A."/>
            <person name="Mondo S."/>
            <person name="Pangilinan J."/>
            <person name="Riley R."/>
            <person name="LaButti K."/>
            <person name="Andreopoulos B."/>
            <person name="Lipzen A."/>
            <person name="Chen C."/>
            <person name="Yan M."/>
            <person name="Daum C."/>
            <person name="Ng V."/>
            <person name="Clum A."/>
            <person name="Steindorff A."/>
            <person name="Ohm R.A."/>
            <person name="Martin F."/>
            <person name="Silar P."/>
            <person name="Natvig D.O."/>
            <person name="Lalanne C."/>
            <person name="Gautier V."/>
            <person name="Ament-Velasquez S.L."/>
            <person name="Kruys A."/>
            <person name="Hutchinson M.I."/>
            <person name="Powell A.J."/>
            <person name="Barry K."/>
            <person name="Miller A.N."/>
            <person name="Grigoriev I.V."/>
            <person name="Debuchy R."/>
            <person name="Gladieux P."/>
            <person name="Hiltunen Thoren M."/>
            <person name="Johannesson H."/>
        </authorList>
    </citation>
    <scope>NUCLEOTIDE SEQUENCE</scope>
    <source>
        <strain evidence="9">PSN324</strain>
    </source>
</reference>
<keyword evidence="4 9" id="KW-0689">Ribosomal protein</keyword>
<protein>
    <recommendedName>
        <fullName evidence="6">Large ribosomal subunit protein P1</fullName>
    </recommendedName>
    <alternativeName>
        <fullName evidence="7">60S acidic ribosomal protein P1</fullName>
    </alternativeName>
</protein>
<dbReference type="FunFam" id="1.10.10.1410:FF:000001">
    <property type="entry name" value="60S acidic ribosomal protein P1"/>
    <property type="match status" value="1"/>
</dbReference>
<proteinExistence type="inferred from homology"/>
<dbReference type="AlphaFoldDB" id="A0AAV9HCZ0"/>
<dbReference type="GO" id="GO:0043021">
    <property type="term" value="F:ribonucleoprotein complex binding"/>
    <property type="evidence" value="ECO:0007669"/>
    <property type="project" value="TreeGrafter"/>
</dbReference>